<proteinExistence type="predicted"/>
<dbReference type="Pfam" id="PF06089">
    <property type="entry name" value="Asparaginase_II"/>
    <property type="match status" value="1"/>
</dbReference>
<sequence length="320" mass="32318">MTPHWTVEVTRGDLVESAHRVTLVVLGPGGAEELRAGPVDAPMLARSALKPAQAVACVELGADLDDRELALATGSHSGEPGHLAVAAGLLARLGLGPDALGCPPGRPLGLAADRAWGTRAPERLAMNCSGKHAAMLAACRAQGWPVEGYLDPAHPLQRHVRATLVRLAGPVHDVTVDGCGAPAFATDLVAVARLGRALAGAEGGAAGAAERRVAAAMRAHPDLVAGTDRLDTAVMTLLPGALSKIGAEGVLLAVLPDGAALALSVVDGGARAVGPVLLEILERRGIAHPGALRDLAAPHVRGGGHPIGVHRVRVCAHSSG</sequence>
<evidence type="ECO:0000313" key="1">
    <source>
        <dbReference type="EMBL" id="MFC5139468.1"/>
    </source>
</evidence>
<name>A0ABV9ZH27_9PSEU</name>
<evidence type="ECO:0000313" key="2">
    <source>
        <dbReference type="Proteomes" id="UP001596175"/>
    </source>
</evidence>
<dbReference type="RefSeq" id="WP_378021659.1">
    <property type="nucleotide sequence ID" value="NZ_JBHSKG010000007.1"/>
</dbReference>
<dbReference type="Proteomes" id="UP001596175">
    <property type="component" value="Unassembled WGS sequence"/>
</dbReference>
<dbReference type="InterPro" id="IPR010349">
    <property type="entry name" value="Asparaginase_II"/>
</dbReference>
<gene>
    <name evidence="1" type="ORF">ACFPK1_14590</name>
</gene>
<accession>A0ABV9ZH27</accession>
<dbReference type="EMBL" id="JBHSKG010000007">
    <property type="protein sequence ID" value="MFC5139468.1"/>
    <property type="molecule type" value="Genomic_DNA"/>
</dbReference>
<reference evidence="2" key="1">
    <citation type="journal article" date="2019" name="Int. J. Syst. Evol. Microbiol.">
        <title>The Global Catalogue of Microorganisms (GCM) 10K type strain sequencing project: providing services to taxonomists for standard genome sequencing and annotation.</title>
        <authorList>
            <consortium name="The Broad Institute Genomics Platform"/>
            <consortium name="The Broad Institute Genome Sequencing Center for Infectious Disease"/>
            <person name="Wu L."/>
            <person name="Ma J."/>
        </authorList>
    </citation>
    <scope>NUCLEOTIDE SEQUENCE [LARGE SCALE GENOMIC DNA]</scope>
    <source>
        <strain evidence="2">XZYJ18</strain>
    </source>
</reference>
<dbReference type="PANTHER" id="PTHR42110:SF1">
    <property type="entry name" value="L-ASPARAGINASE, PUTATIVE (AFU_ORTHOLOGUE AFUA_3G11890)-RELATED"/>
    <property type="match status" value="1"/>
</dbReference>
<dbReference type="PANTHER" id="PTHR42110">
    <property type="entry name" value="L-ASPARAGINASE, PUTATIVE (AFU_ORTHOLOGUE AFUA_3G11890)-RELATED"/>
    <property type="match status" value="1"/>
</dbReference>
<keyword evidence="2" id="KW-1185">Reference proteome</keyword>
<comment type="caution">
    <text evidence="1">The sequence shown here is derived from an EMBL/GenBank/DDBJ whole genome shotgun (WGS) entry which is preliminary data.</text>
</comment>
<protein>
    <submittedName>
        <fullName evidence="1">Asparaginase</fullName>
    </submittedName>
</protein>
<organism evidence="1 2">
    <name type="scientific">Actinomycetospora rhizophila</name>
    <dbReference type="NCBI Taxonomy" id="1416876"/>
    <lineage>
        <taxon>Bacteria</taxon>
        <taxon>Bacillati</taxon>
        <taxon>Actinomycetota</taxon>
        <taxon>Actinomycetes</taxon>
        <taxon>Pseudonocardiales</taxon>
        <taxon>Pseudonocardiaceae</taxon>
        <taxon>Actinomycetospora</taxon>
    </lineage>
</organism>